<dbReference type="PANTHER" id="PTHR31579:SF58">
    <property type="entry name" value="PLANT-SPECIFIC DOMAIN TIGR01615 FAMILY PROTEIN"/>
    <property type="match status" value="1"/>
</dbReference>
<dbReference type="Pfam" id="PF04720">
    <property type="entry name" value="PDDEXK_6"/>
    <property type="match status" value="1"/>
</dbReference>
<dbReference type="AlphaFoldDB" id="A0A5P1EVK0"/>
<accession>A0A5P1EVK0</accession>
<dbReference type="PANTHER" id="PTHR31579">
    <property type="entry name" value="OS03G0796600 PROTEIN"/>
    <property type="match status" value="1"/>
</dbReference>
<name>A0A5P1EVK0_ASPOF</name>
<dbReference type="OrthoDB" id="691424at2759"/>
<sequence length="265" mass="30509">MDKNLSDIELDFFAFGDESQATEHIDQWRSDGDGDGDEEEKEINMAETKAFWDEQHRLLQDALSRPSSTETRIKRRTEEIIRKMQSTTESHRDSALRAIVDHLRDLGYNSALCKSKWRRSPDIPSGEHNYIDVVVESKTTKKGPVRIIVEPNFKQEFEMARGNTEYNALVSVLPEIFVGKPERLRHVIKIMCGAAKKCMKDNKMHIAPWRKHKYVQSKWLGTRERVMPSVPTMAVVLEKSASPPMLRPRASMLTFDLHCQAVEVV</sequence>
<dbReference type="NCBIfam" id="TIGR01615">
    <property type="entry name" value="A_thal_3542"/>
    <property type="match status" value="1"/>
</dbReference>
<reference evidence="2" key="1">
    <citation type="journal article" date="2017" name="Nat. Commun.">
        <title>The asparagus genome sheds light on the origin and evolution of a young Y chromosome.</title>
        <authorList>
            <person name="Harkess A."/>
            <person name="Zhou J."/>
            <person name="Xu C."/>
            <person name="Bowers J.E."/>
            <person name="Van der Hulst R."/>
            <person name="Ayyampalayam S."/>
            <person name="Mercati F."/>
            <person name="Riccardi P."/>
            <person name="McKain M.R."/>
            <person name="Kakrana A."/>
            <person name="Tang H."/>
            <person name="Ray J."/>
            <person name="Groenendijk J."/>
            <person name="Arikit S."/>
            <person name="Mathioni S.M."/>
            <person name="Nakano M."/>
            <person name="Shan H."/>
            <person name="Telgmann-Rauber A."/>
            <person name="Kanno A."/>
            <person name="Yue Z."/>
            <person name="Chen H."/>
            <person name="Li W."/>
            <person name="Chen Y."/>
            <person name="Xu X."/>
            <person name="Zhang Y."/>
            <person name="Luo S."/>
            <person name="Chen H."/>
            <person name="Gao J."/>
            <person name="Mao Z."/>
            <person name="Pires J.C."/>
            <person name="Luo M."/>
            <person name="Kudrna D."/>
            <person name="Wing R.A."/>
            <person name="Meyers B.C."/>
            <person name="Yi K."/>
            <person name="Kong H."/>
            <person name="Lavrijsen P."/>
            <person name="Sunseri F."/>
            <person name="Falavigna A."/>
            <person name="Ye Y."/>
            <person name="Leebens-Mack J.H."/>
            <person name="Chen G."/>
        </authorList>
    </citation>
    <scope>NUCLEOTIDE SEQUENCE [LARGE SCALE GENOMIC DNA]</scope>
    <source>
        <strain evidence="2">cv. DH0086</strain>
    </source>
</reference>
<evidence type="ECO:0000313" key="2">
    <source>
        <dbReference type="Proteomes" id="UP000243459"/>
    </source>
</evidence>
<dbReference type="Proteomes" id="UP000243459">
    <property type="component" value="Chromosome 5"/>
</dbReference>
<dbReference type="EMBL" id="CM007385">
    <property type="protein sequence ID" value="ONK70095.1"/>
    <property type="molecule type" value="Genomic_DNA"/>
</dbReference>
<organism evidence="1 2">
    <name type="scientific">Asparagus officinalis</name>
    <name type="common">Garden asparagus</name>
    <dbReference type="NCBI Taxonomy" id="4686"/>
    <lineage>
        <taxon>Eukaryota</taxon>
        <taxon>Viridiplantae</taxon>
        <taxon>Streptophyta</taxon>
        <taxon>Embryophyta</taxon>
        <taxon>Tracheophyta</taxon>
        <taxon>Spermatophyta</taxon>
        <taxon>Magnoliopsida</taxon>
        <taxon>Liliopsida</taxon>
        <taxon>Asparagales</taxon>
        <taxon>Asparagaceae</taxon>
        <taxon>Asparagoideae</taxon>
        <taxon>Asparagus</taxon>
    </lineage>
</organism>
<dbReference type="OMA" id="RTMSHRI"/>
<proteinExistence type="predicted"/>
<gene>
    <name evidence="1" type="ORF">A4U43_C05F30210</name>
</gene>
<dbReference type="Gramene" id="ONK70095">
    <property type="protein sequence ID" value="ONK70095"/>
    <property type="gene ID" value="A4U43_C05F30210"/>
</dbReference>
<keyword evidence="2" id="KW-1185">Reference proteome</keyword>
<protein>
    <submittedName>
        <fullName evidence="1">Uncharacterized protein</fullName>
    </submittedName>
</protein>
<evidence type="ECO:0000313" key="1">
    <source>
        <dbReference type="EMBL" id="ONK70095.1"/>
    </source>
</evidence>
<dbReference type="InterPro" id="IPR006502">
    <property type="entry name" value="PDDEXK-like"/>
</dbReference>